<reference evidence="1 2" key="1">
    <citation type="submission" date="2016-10" db="EMBL/GenBank/DDBJ databases">
        <authorList>
            <person name="de Groot N.N."/>
        </authorList>
    </citation>
    <scope>NUCLEOTIDE SEQUENCE [LARGE SCALE GENOMIC DNA]</scope>
    <source>
        <strain evidence="1 2">Nm13</strain>
    </source>
</reference>
<sequence length="40" mass="4617">MSLLEWITILNRFEALPSSSGLRSLNAARHNHSIFINEDY</sequence>
<organism evidence="1 2">
    <name type="scientific">Nitrosomonas ureae</name>
    <dbReference type="NCBI Taxonomy" id="44577"/>
    <lineage>
        <taxon>Bacteria</taxon>
        <taxon>Pseudomonadati</taxon>
        <taxon>Pseudomonadota</taxon>
        <taxon>Betaproteobacteria</taxon>
        <taxon>Nitrosomonadales</taxon>
        <taxon>Nitrosomonadaceae</taxon>
        <taxon>Nitrosomonas</taxon>
    </lineage>
</organism>
<evidence type="ECO:0000313" key="2">
    <source>
        <dbReference type="Proteomes" id="UP000236753"/>
    </source>
</evidence>
<evidence type="ECO:0000313" key="1">
    <source>
        <dbReference type="EMBL" id="SEF64085.1"/>
    </source>
</evidence>
<accession>A0A1H5TMP6</accession>
<protein>
    <submittedName>
        <fullName evidence="1">Uncharacterized protein</fullName>
    </submittedName>
</protein>
<dbReference type="Proteomes" id="UP000236753">
    <property type="component" value="Unassembled WGS sequence"/>
</dbReference>
<dbReference type="EMBL" id="FNUX01000005">
    <property type="protein sequence ID" value="SEF64085.1"/>
    <property type="molecule type" value="Genomic_DNA"/>
</dbReference>
<gene>
    <name evidence="1" type="ORF">SAMN05216334_10568</name>
</gene>
<proteinExistence type="predicted"/>
<dbReference type="AlphaFoldDB" id="A0A1H5TMP6"/>
<name>A0A1H5TMP6_9PROT</name>